<dbReference type="AlphaFoldDB" id="A0A1H9Q7U3"/>
<evidence type="ECO:0000313" key="1">
    <source>
        <dbReference type="EMBL" id="SER55959.1"/>
    </source>
</evidence>
<accession>A0A1H9Q7U3</accession>
<name>A0A1H9Q7U3_9PSED</name>
<dbReference type="Proteomes" id="UP000199221">
    <property type="component" value="Unassembled WGS sequence"/>
</dbReference>
<dbReference type="EMBL" id="FOEQ01000009">
    <property type="protein sequence ID" value="SER55959.1"/>
    <property type="molecule type" value="Genomic_DNA"/>
</dbReference>
<reference evidence="1 2" key="1">
    <citation type="submission" date="2016-10" db="EMBL/GenBank/DDBJ databases">
        <authorList>
            <person name="de Groot N.N."/>
        </authorList>
    </citation>
    <scope>NUCLEOTIDE SEQUENCE [LARGE SCALE GENOMIC DNA]</scope>
    <source>
        <strain evidence="1 2">LMG 27941</strain>
    </source>
</reference>
<evidence type="ECO:0000313" key="2">
    <source>
        <dbReference type="Proteomes" id="UP000199221"/>
    </source>
</evidence>
<sequence>MCSMRSPGGAVLSSLAGIPQPWLDELYDSSAMVTDPDGRAAVLNEMAYAASRRKEVDASVLSDMLELAEAARTWALLEHEEAWAMGLLRYESAEEWERDEPGRIVVGRTPEKGM</sequence>
<organism evidence="1 2">
    <name type="scientific">Pseudomonas soli</name>
    <dbReference type="NCBI Taxonomy" id="1306993"/>
    <lineage>
        <taxon>Bacteria</taxon>
        <taxon>Pseudomonadati</taxon>
        <taxon>Pseudomonadota</taxon>
        <taxon>Gammaproteobacteria</taxon>
        <taxon>Pseudomonadales</taxon>
        <taxon>Pseudomonadaceae</taxon>
        <taxon>Pseudomonas</taxon>
    </lineage>
</organism>
<proteinExistence type="predicted"/>
<protein>
    <submittedName>
        <fullName evidence="1">Uncharacterized protein</fullName>
    </submittedName>
</protein>
<gene>
    <name evidence="1" type="ORF">SAMN05216230_109113</name>
</gene>